<organism evidence="2 3">
    <name type="scientific">Cellulosilyticum lentocellum (strain ATCC 49066 / DSM 5427 / NCIMB 11756 / RHM5)</name>
    <name type="common">Clostridium lentocellum</name>
    <dbReference type="NCBI Taxonomy" id="642492"/>
    <lineage>
        <taxon>Bacteria</taxon>
        <taxon>Bacillati</taxon>
        <taxon>Bacillota</taxon>
        <taxon>Clostridia</taxon>
        <taxon>Lachnospirales</taxon>
        <taxon>Cellulosilyticaceae</taxon>
        <taxon>Cellulosilyticum</taxon>
    </lineage>
</organism>
<evidence type="ECO:0000256" key="1">
    <source>
        <dbReference type="SAM" id="Phobius"/>
    </source>
</evidence>
<proteinExistence type="predicted"/>
<feature type="transmembrane region" description="Helical" evidence="1">
    <location>
        <begin position="49"/>
        <end position="68"/>
    </location>
</feature>
<dbReference type="KEGG" id="cle:Clole_0988"/>
<feature type="transmembrane region" description="Helical" evidence="1">
    <location>
        <begin position="21"/>
        <end position="43"/>
    </location>
</feature>
<name>F2JRB1_CELLD</name>
<keyword evidence="1" id="KW-1133">Transmembrane helix</keyword>
<dbReference type="RefSeq" id="WP_013656020.1">
    <property type="nucleotide sequence ID" value="NC_015275.1"/>
</dbReference>
<keyword evidence="1" id="KW-0812">Transmembrane</keyword>
<protein>
    <submittedName>
        <fullName evidence="2">Uncharacterized protein</fullName>
    </submittedName>
</protein>
<dbReference type="EMBL" id="CP002582">
    <property type="protein sequence ID" value="ADZ82720.1"/>
    <property type="molecule type" value="Genomic_DNA"/>
</dbReference>
<dbReference type="AlphaFoldDB" id="F2JRB1"/>
<accession>F2JRB1</accession>
<evidence type="ECO:0000313" key="3">
    <source>
        <dbReference type="Proteomes" id="UP000008467"/>
    </source>
</evidence>
<dbReference type="STRING" id="642492.Clole_0988"/>
<keyword evidence="1" id="KW-0472">Membrane</keyword>
<reference evidence="2 3" key="1">
    <citation type="journal article" date="2011" name="J. Bacteriol.">
        <title>Complete genome sequence of the cellulose-degrading bacterium Cellulosilyticum lentocellum.</title>
        <authorList>
            <consortium name="US DOE Joint Genome Institute"/>
            <person name="Miller D.A."/>
            <person name="Suen G."/>
            <person name="Bruce D."/>
            <person name="Copeland A."/>
            <person name="Cheng J.F."/>
            <person name="Detter C."/>
            <person name="Goodwin L.A."/>
            <person name="Han C.S."/>
            <person name="Hauser L.J."/>
            <person name="Land M.L."/>
            <person name="Lapidus A."/>
            <person name="Lucas S."/>
            <person name="Meincke L."/>
            <person name="Pitluck S."/>
            <person name="Tapia R."/>
            <person name="Teshima H."/>
            <person name="Woyke T."/>
            <person name="Fox B.G."/>
            <person name="Angert E.R."/>
            <person name="Currie C.R."/>
        </authorList>
    </citation>
    <scope>NUCLEOTIDE SEQUENCE [LARGE SCALE GENOMIC DNA]</scope>
    <source>
        <strain evidence="3">ATCC 49066 / DSM 5427 / NCIMB 11756 / RHM5</strain>
    </source>
</reference>
<sequence length="91" mass="10223">MALKWVSKPKKKKKIEYSKRIVAIVLSFCIIVTLFSMGAMIYLRDLSALSTLIMSVFGETGVVIAFYLDKAKKENISKGAKKDESELETET</sequence>
<keyword evidence="3" id="KW-1185">Reference proteome</keyword>
<evidence type="ECO:0000313" key="2">
    <source>
        <dbReference type="EMBL" id="ADZ82720.1"/>
    </source>
</evidence>
<dbReference type="HOGENOM" id="CLU_178542_0_0_9"/>
<gene>
    <name evidence="2" type="ordered locus">Clole_0988</name>
</gene>
<dbReference type="Proteomes" id="UP000008467">
    <property type="component" value="Chromosome"/>
</dbReference>